<proteinExistence type="predicted"/>
<dbReference type="GO" id="GO:0005634">
    <property type="term" value="C:nucleus"/>
    <property type="evidence" value="ECO:0007669"/>
    <property type="project" value="TreeGrafter"/>
</dbReference>
<dbReference type="GO" id="GO:0051865">
    <property type="term" value="P:protein autoubiquitination"/>
    <property type="evidence" value="ECO:0007669"/>
    <property type="project" value="TreeGrafter"/>
</dbReference>
<protein>
    <recommendedName>
        <fullName evidence="3">E3 ubiquitin-protein ligase E3D</fullName>
        <ecNumber evidence="2">2.3.2.26</ecNumber>
    </recommendedName>
    <alternativeName>
        <fullName evidence="6">HECT-type E3 ubiquitin transferase E3D</fullName>
    </alternativeName>
    <alternativeName>
        <fullName evidence="5">UbcH10-binding protein with a HECT-like domain</fullName>
    </alternativeName>
    <alternativeName>
        <fullName evidence="4">Ubiquitin-conjugating enzyme E2C-binding protein</fullName>
    </alternativeName>
</protein>
<evidence type="ECO:0000256" key="4">
    <source>
        <dbReference type="ARBA" id="ARBA00029737"/>
    </source>
</evidence>
<dbReference type="GO" id="GO:0061630">
    <property type="term" value="F:ubiquitin protein ligase activity"/>
    <property type="evidence" value="ECO:0007669"/>
    <property type="project" value="UniProtKB-EC"/>
</dbReference>
<dbReference type="GO" id="GO:0043161">
    <property type="term" value="P:proteasome-mediated ubiquitin-dependent protein catabolic process"/>
    <property type="evidence" value="ECO:0007669"/>
    <property type="project" value="TreeGrafter"/>
</dbReference>
<dbReference type="PANTHER" id="PTHR31531:SF2">
    <property type="entry name" value="E3 UBIQUITIN-PROTEIN LIGASE E3D"/>
    <property type="match status" value="1"/>
</dbReference>
<comment type="subunit">
    <text evidence="8">Interacts with UBE2C/UbcH10 (E2 ubiquitin-conjugating enzyme). In vitro, interacts with cyclin-B.</text>
</comment>
<evidence type="ECO:0000256" key="8">
    <source>
        <dbReference type="ARBA" id="ARBA00064185"/>
    </source>
</evidence>
<evidence type="ECO:0000313" key="10">
    <source>
        <dbReference type="Proteomes" id="UP000078200"/>
    </source>
</evidence>
<reference evidence="9" key="1">
    <citation type="submission" date="2020-05" db="UniProtKB">
        <authorList>
            <consortium name="EnsemblMetazoa"/>
        </authorList>
    </citation>
    <scope>IDENTIFICATION</scope>
    <source>
        <strain evidence="9">TTRI</strain>
    </source>
</reference>
<evidence type="ECO:0000313" key="9">
    <source>
        <dbReference type="EnsemblMetazoa" id="GAUT045454-PA"/>
    </source>
</evidence>
<sequence length="409" mass="48033">MATKFKTKALELICLCMSRFHIAIEVRSRISCANVFIQFAQRLNCAESLKLSLDKEKITFNHPTFHCDILLSQHFNMVTDSLINLKVDEDNAAFRMSIKCIHMEDKWPSDETYWKEIDLLPQIEENQEVSLRCSNCDFVLCPKQTYNRVRAYPSSSMELSDFFCHHRADFGEVLIPQIQDLFYGFECIILNRESLQGMIRAKETHLYCKRCLKFIGETLFRDKAAKLWSDAFTINGASSCRNVFPLNNLNNIQRLMFKIVRESSSTMPLYGNVHFVKVVLESKFPNRKNKYLLLHMLEKHLTILRGGKCEEVDSSMAQQKSSQIDLIPYRAFKLLYRLINCDQDCKRDDKSHIQPLLMYWQKDINILSLKISPYLFSELLDELERNTLLLPKMYRESTDEFLSSYLFYN</sequence>
<evidence type="ECO:0000256" key="3">
    <source>
        <dbReference type="ARBA" id="ARBA00013646"/>
    </source>
</evidence>
<dbReference type="GO" id="GO:0006513">
    <property type="term" value="P:protein monoubiquitination"/>
    <property type="evidence" value="ECO:0007669"/>
    <property type="project" value="TreeGrafter"/>
</dbReference>
<accession>A0A1A9VRS8</accession>
<dbReference type="VEuPathDB" id="VectorBase:GAUT045454"/>
<dbReference type="GO" id="GO:0031624">
    <property type="term" value="F:ubiquitin conjugating enzyme binding"/>
    <property type="evidence" value="ECO:0007669"/>
    <property type="project" value="TreeGrafter"/>
</dbReference>
<keyword evidence="10" id="KW-1185">Reference proteome</keyword>
<comment type="function">
    <text evidence="7">E3 ubiquitin-protein ligase which accepts ubiquitin from specific E2 ubiquitin-conjugating enzymes, and transfers it to substrates, generally promoting their degradation by the proteasome. Independently of its E3 ubiquitin-protein ligase activity, acts as an inhibitor of CPSF3 endonuclease activity by blocking CPSF3 active site.</text>
</comment>
<dbReference type="InterPro" id="IPR019193">
    <property type="entry name" value="UBQ-conj_enz_E2-bd_prot"/>
</dbReference>
<evidence type="ECO:0000256" key="1">
    <source>
        <dbReference type="ARBA" id="ARBA00000885"/>
    </source>
</evidence>
<dbReference type="PANTHER" id="PTHR31531">
    <property type="entry name" value="E3 UBIQUITIN-PROTEIN LIGASE E3D FAMILY MEMBER"/>
    <property type="match status" value="1"/>
</dbReference>
<dbReference type="GO" id="GO:0000209">
    <property type="term" value="P:protein polyubiquitination"/>
    <property type="evidence" value="ECO:0007669"/>
    <property type="project" value="TreeGrafter"/>
</dbReference>
<dbReference type="Proteomes" id="UP000078200">
    <property type="component" value="Unassembled WGS sequence"/>
</dbReference>
<dbReference type="EC" id="2.3.2.26" evidence="2"/>
<dbReference type="Pfam" id="PF09814">
    <property type="entry name" value="HECT_2"/>
    <property type="match status" value="1"/>
</dbReference>
<dbReference type="STRING" id="7395.A0A1A9VRS8"/>
<evidence type="ECO:0000256" key="2">
    <source>
        <dbReference type="ARBA" id="ARBA00012485"/>
    </source>
</evidence>
<organism evidence="9 10">
    <name type="scientific">Glossina austeni</name>
    <name type="common">Savannah tsetse fly</name>
    <dbReference type="NCBI Taxonomy" id="7395"/>
    <lineage>
        <taxon>Eukaryota</taxon>
        <taxon>Metazoa</taxon>
        <taxon>Ecdysozoa</taxon>
        <taxon>Arthropoda</taxon>
        <taxon>Hexapoda</taxon>
        <taxon>Insecta</taxon>
        <taxon>Pterygota</taxon>
        <taxon>Neoptera</taxon>
        <taxon>Endopterygota</taxon>
        <taxon>Diptera</taxon>
        <taxon>Brachycera</taxon>
        <taxon>Muscomorpha</taxon>
        <taxon>Hippoboscoidea</taxon>
        <taxon>Glossinidae</taxon>
        <taxon>Glossina</taxon>
    </lineage>
</organism>
<evidence type="ECO:0000256" key="5">
    <source>
        <dbReference type="ARBA" id="ARBA00032234"/>
    </source>
</evidence>
<dbReference type="AlphaFoldDB" id="A0A1A9VRS8"/>
<dbReference type="GO" id="GO:0030332">
    <property type="term" value="F:cyclin binding"/>
    <property type="evidence" value="ECO:0007669"/>
    <property type="project" value="TreeGrafter"/>
</dbReference>
<evidence type="ECO:0000256" key="7">
    <source>
        <dbReference type="ARBA" id="ARBA00053831"/>
    </source>
</evidence>
<evidence type="ECO:0000256" key="6">
    <source>
        <dbReference type="ARBA" id="ARBA00032298"/>
    </source>
</evidence>
<dbReference type="GO" id="GO:0005829">
    <property type="term" value="C:cytosol"/>
    <property type="evidence" value="ECO:0007669"/>
    <property type="project" value="TreeGrafter"/>
</dbReference>
<dbReference type="GO" id="GO:0000151">
    <property type="term" value="C:ubiquitin ligase complex"/>
    <property type="evidence" value="ECO:0007669"/>
    <property type="project" value="TreeGrafter"/>
</dbReference>
<name>A0A1A9VRS8_GLOAU</name>
<comment type="catalytic activity">
    <reaction evidence="1">
        <text>S-ubiquitinyl-[E2 ubiquitin-conjugating enzyme]-L-cysteine + [acceptor protein]-L-lysine = [E2 ubiquitin-conjugating enzyme]-L-cysteine + N(6)-ubiquitinyl-[acceptor protein]-L-lysine.</text>
        <dbReference type="EC" id="2.3.2.26"/>
    </reaction>
</comment>
<dbReference type="EnsemblMetazoa" id="GAUT045454-RA">
    <property type="protein sequence ID" value="GAUT045454-PA"/>
    <property type="gene ID" value="GAUT045454"/>
</dbReference>